<dbReference type="OrthoDB" id="10634948at2759"/>
<accession>A0A9P6D930</accession>
<evidence type="ECO:0000313" key="3">
    <source>
        <dbReference type="Proteomes" id="UP000807025"/>
    </source>
</evidence>
<comment type="caution">
    <text evidence="2">The sequence shown here is derived from an EMBL/GenBank/DDBJ whole genome shotgun (WGS) entry which is preliminary data.</text>
</comment>
<sequence length="369" mass="40736">MACQNLPVRSYSLRLGNVALTRDIDRESSGEGAEWKLQTPIEVHPGHAISLKWASAQSESQSQLQPQSQFKSKSESRRSLRPDNDREYEWAGAVVWEDLHALAVERCCGQQTLEFLSKHDRAAIAVRVRISTTPTTPSSSSSSPTEGVEYREPTPMPQRGGQPPETHQCVDAPIVSFDESLLLDLVDDDEICRVHFKKRPRKLRRCGPGVAFPPKSDDEPRDSAKIQYAVVGAFLIFPTSLKPLLPVPADIVGCDAQALSLVRDAGKAFVSNDTVNMTRLRHMEFARTNNISAAFELTMSSIVLPVVVVPESIYDATPGLVYKCVAGAWRVCCKNRCLRLLQVFADQVPILEADENTSAVNCQGIILKP</sequence>
<feature type="region of interest" description="Disordered" evidence="1">
    <location>
        <begin position="54"/>
        <end position="84"/>
    </location>
</feature>
<keyword evidence="3" id="KW-1185">Reference proteome</keyword>
<proteinExistence type="predicted"/>
<name>A0A9P6D930_PLEER</name>
<gene>
    <name evidence="2" type="ORF">BDN71DRAFT_1514148</name>
</gene>
<evidence type="ECO:0000256" key="1">
    <source>
        <dbReference type="SAM" id="MobiDB-lite"/>
    </source>
</evidence>
<feature type="region of interest" description="Disordered" evidence="1">
    <location>
        <begin position="129"/>
        <end position="168"/>
    </location>
</feature>
<dbReference type="Proteomes" id="UP000807025">
    <property type="component" value="Unassembled WGS sequence"/>
</dbReference>
<evidence type="ECO:0000313" key="2">
    <source>
        <dbReference type="EMBL" id="KAF9487253.1"/>
    </source>
</evidence>
<reference evidence="2" key="1">
    <citation type="submission" date="2020-11" db="EMBL/GenBank/DDBJ databases">
        <authorList>
            <consortium name="DOE Joint Genome Institute"/>
            <person name="Ahrendt S."/>
            <person name="Riley R."/>
            <person name="Andreopoulos W."/>
            <person name="Labutti K."/>
            <person name="Pangilinan J."/>
            <person name="Ruiz-Duenas F.J."/>
            <person name="Barrasa J.M."/>
            <person name="Sanchez-Garcia M."/>
            <person name="Camarero S."/>
            <person name="Miyauchi S."/>
            <person name="Serrano A."/>
            <person name="Linde D."/>
            <person name="Babiker R."/>
            <person name="Drula E."/>
            <person name="Ayuso-Fernandez I."/>
            <person name="Pacheco R."/>
            <person name="Padilla G."/>
            <person name="Ferreira P."/>
            <person name="Barriuso J."/>
            <person name="Kellner H."/>
            <person name="Castanera R."/>
            <person name="Alfaro M."/>
            <person name="Ramirez L."/>
            <person name="Pisabarro A.G."/>
            <person name="Kuo A."/>
            <person name="Tritt A."/>
            <person name="Lipzen A."/>
            <person name="He G."/>
            <person name="Yan M."/>
            <person name="Ng V."/>
            <person name="Cullen D."/>
            <person name="Martin F."/>
            <person name="Rosso M.-N."/>
            <person name="Henrissat B."/>
            <person name="Hibbett D."/>
            <person name="Martinez A.T."/>
            <person name="Grigoriev I.V."/>
        </authorList>
    </citation>
    <scope>NUCLEOTIDE SEQUENCE</scope>
    <source>
        <strain evidence="2">ATCC 90797</strain>
    </source>
</reference>
<dbReference type="AlphaFoldDB" id="A0A9P6D930"/>
<dbReference type="EMBL" id="MU154797">
    <property type="protein sequence ID" value="KAF9487253.1"/>
    <property type="molecule type" value="Genomic_DNA"/>
</dbReference>
<protein>
    <submittedName>
        <fullName evidence="2">Uncharacterized protein</fullName>
    </submittedName>
</protein>
<feature type="compositionally biased region" description="Low complexity" evidence="1">
    <location>
        <begin position="55"/>
        <end position="71"/>
    </location>
</feature>
<feature type="compositionally biased region" description="Low complexity" evidence="1">
    <location>
        <begin position="131"/>
        <end position="145"/>
    </location>
</feature>
<feature type="compositionally biased region" description="Basic and acidic residues" evidence="1">
    <location>
        <begin position="72"/>
        <end position="84"/>
    </location>
</feature>
<organism evidence="2 3">
    <name type="scientific">Pleurotus eryngii</name>
    <name type="common">Boletus of the steppes</name>
    <dbReference type="NCBI Taxonomy" id="5323"/>
    <lineage>
        <taxon>Eukaryota</taxon>
        <taxon>Fungi</taxon>
        <taxon>Dikarya</taxon>
        <taxon>Basidiomycota</taxon>
        <taxon>Agaricomycotina</taxon>
        <taxon>Agaricomycetes</taxon>
        <taxon>Agaricomycetidae</taxon>
        <taxon>Agaricales</taxon>
        <taxon>Pleurotineae</taxon>
        <taxon>Pleurotaceae</taxon>
        <taxon>Pleurotus</taxon>
    </lineage>
</organism>